<dbReference type="GO" id="GO:0002949">
    <property type="term" value="P:tRNA threonylcarbamoyladenosine modification"/>
    <property type="evidence" value="ECO:0007669"/>
    <property type="project" value="InterPro"/>
</dbReference>
<accession>A0A6P1M9Q9</accession>
<dbReference type="Gene3D" id="3.30.420.40">
    <property type="match status" value="2"/>
</dbReference>
<dbReference type="SUPFAM" id="SSF53067">
    <property type="entry name" value="Actin-like ATPase domain"/>
    <property type="match status" value="2"/>
</dbReference>
<gene>
    <name evidence="2" type="primary">tsaB</name>
    <name evidence="2" type="ORF">GT409_04925</name>
</gene>
<evidence type="ECO:0000313" key="3">
    <source>
        <dbReference type="Proteomes" id="UP000464954"/>
    </source>
</evidence>
<dbReference type="EMBL" id="CP047593">
    <property type="protein sequence ID" value="QHI68818.1"/>
    <property type="molecule type" value="Genomic_DNA"/>
</dbReference>
<dbReference type="RefSeq" id="WP_160627503.1">
    <property type="nucleotide sequence ID" value="NZ_CP047593.1"/>
</dbReference>
<dbReference type="NCBIfam" id="TIGR03725">
    <property type="entry name" value="T6A_YeaZ"/>
    <property type="match status" value="1"/>
</dbReference>
<evidence type="ECO:0000259" key="1">
    <source>
        <dbReference type="Pfam" id="PF00814"/>
    </source>
</evidence>
<keyword evidence="3" id="KW-1185">Reference proteome</keyword>
<dbReference type="InterPro" id="IPR022496">
    <property type="entry name" value="T6A_TsaB"/>
</dbReference>
<name>A0A6P1M9Q9_9BACT</name>
<organism evidence="2 3">
    <name type="scientific">Tichowtungia aerotolerans</name>
    <dbReference type="NCBI Taxonomy" id="2697043"/>
    <lineage>
        <taxon>Bacteria</taxon>
        <taxon>Pseudomonadati</taxon>
        <taxon>Kiritimatiellota</taxon>
        <taxon>Tichowtungiia</taxon>
        <taxon>Tichowtungiales</taxon>
        <taxon>Tichowtungiaceae</taxon>
        <taxon>Tichowtungia</taxon>
    </lineage>
</organism>
<dbReference type="GO" id="GO:0016740">
    <property type="term" value="F:transferase activity"/>
    <property type="evidence" value="ECO:0007669"/>
    <property type="project" value="UniProtKB-KW"/>
</dbReference>
<dbReference type="InterPro" id="IPR000905">
    <property type="entry name" value="Gcp-like_dom"/>
</dbReference>
<sequence length="210" mass="22925">MITLGIECSSRQGSLALLRDGDVIGEKSWIADRVRHNTIFQTLETLIQEAELSYRDISRFAVGRGPGSFSGMRMSLAIAQALALPDKKEVRAVSSGAALALAIAREGAKEIAVVGDARRGQVWIGLFQALEDGGIKLSKDWELIPYEEVSVSAEAVIVSPEAERLTKIFPNIGCAHFPHAKEVADLAQTRPEDLEPLYMHPPVFIEPKFS</sequence>
<reference evidence="2 3" key="1">
    <citation type="submission" date="2020-01" db="EMBL/GenBank/DDBJ databases">
        <title>Ponticoccus aerotolerans gen. nov., sp. nov., an anaerobic bacterium and proposal of Ponticoccusceae fam. nov., Ponticoccusles ord. nov. and Ponticoccuse classis nov. in the phylum Kiritimatiellaeota.</title>
        <authorList>
            <person name="Zhou L.Y."/>
            <person name="Du Z.J."/>
        </authorList>
    </citation>
    <scope>NUCLEOTIDE SEQUENCE [LARGE SCALE GENOMIC DNA]</scope>
    <source>
        <strain evidence="2 3">S-5007</strain>
    </source>
</reference>
<dbReference type="Pfam" id="PF00814">
    <property type="entry name" value="TsaD"/>
    <property type="match status" value="1"/>
</dbReference>
<dbReference type="AlphaFoldDB" id="A0A6P1M9Q9"/>
<dbReference type="InterPro" id="IPR043129">
    <property type="entry name" value="ATPase_NBD"/>
</dbReference>
<keyword evidence="2" id="KW-0808">Transferase</keyword>
<proteinExistence type="predicted"/>
<dbReference type="Proteomes" id="UP000464954">
    <property type="component" value="Chromosome"/>
</dbReference>
<dbReference type="KEGG" id="taer:GT409_04925"/>
<feature type="domain" description="Gcp-like" evidence="1">
    <location>
        <begin position="36"/>
        <end position="128"/>
    </location>
</feature>
<protein>
    <submittedName>
        <fullName evidence="2">tRNA (Adenosine(37)-N6)-threonylcarbamoyltransferase complex dimerization subunit type 1 TsaB</fullName>
    </submittedName>
</protein>
<evidence type="ECO:0000313" key="2">
    <source>
        <dbReference type="EMBL" id="QHI68818.1"/>
    </source>
</evidence>